<evidence type="ECO:0000313" key="2">
    <source>
        <dbReference type="Proteomes" id="UP000786811"/>
    </source>
</evidence>
<protein>
    <submittedName>
        <fullName evidence="1">Uncharacterized protein</fullName>
    </submittedName>
</protein>
<proteinExistence type="predicted"/>
<name>A0A8J2MIE5_COTCN</name>
<dbReference type="AlphaFoldDB" id="A0A8J2MIE5"/>
<comment type="caution">
    <text evidence="1">The sequence shown here is derived from an EMBL/GenBank/DDBJ whole genome shotgun (WGS) entry which is preliminary data.</text>
</comment>
<evidence type="ECO:0000313" key="1">
    <source>
        <dbReference type="EMBL" id="CAG5087413.1"/>
    </source>
</evidence>
<keyword evidence="2" id="KW-1185">Reference proteome</keyword>
<reference evidence="1" key="1">
    <citation type="submission" date="2021-04" db="EMBL/GenBank/DDBJ databases">
        <authorList>
            <person name="Chebbi M.A.C M."/>
        </authorList>
    </citation>
    <scope>NUCLEOTIDE SEQUENCE</scope>
</reference>
<dbReference type="EMBL" id="CAJNRD030001119">
    <property type="protein sequence ID" value="CAG5087413.1"/>
    <property type="molecule type" value="Genomic_DNA"/>
</dbReference>
<accession>A0A8J2MIE5</accession>
<organism evidence="1 2">
    <name type="scientific">Cotesia congregata</name>
    <name type="common">Parasitoid wasp</name>
    <name type="synonym">Apanteles congregatus</name>
    <dbReference type="NCBI Taxonomy" id="51543"/>
    <lineage>
        <taxon>Eukaryota</taxon>
        <taxon>Metazoa</taxon>
        <taxon>Ecdysozoa</taxon>
        <taxon>Arthropoda</taxon>
        <taxon>Hexapoda</taxon>
        <taxon>Insecta</taxon>
        <taxon>Pterygota</taxon>
        <taxon>Neoptera</taxon>
        <taxon>Endopterygota</taxon>
        <taxon>Hymenoptera</taxon>
        <taxon>Apocrita</taxon>
        <taxon>Ichneumonoidea</taxon>
        <taxon>Braconidae</taxon>
        <taxon>Microgastrinae</taxon>
        <taxon>Cotesia</taxon>
    </lineage>
</organism>
<gene>
    <name evidence="1" type="ORF">HICCMSTLAB_LOCUS4507</name>
</gene>
<sequence length="63" mass="7472">MFIINLLILYFFVLAGLSVEFKIFGYILPKLLLKFINLLLLQLLNYMYLLCDTEDNIRTENLP</sequence>
<dbReference type="Proteomes" id="UP000786811">
    <property type="component" value="Unassembled WGS sequence"/>
</dbReference>